<reference evidence="2 3" key="1">
    <citation type="submission" date="2018-08" db="EMBL/GenBank/DDBJ databases">
        <title>Henriciella mobilis sp. nov., isolated from seawater.</title>
        <authorList>
            <person name="Cheng H."/>
            <person name="Wu Y.-H."/>
            <person name="Xu X.-W."/>
            <person name="Guo L.-L."/>
        </authorList>
    </citation>
    <scope>NUCLEOTIDE SEQUENCE [LARGE SCALE GENOMIC DNA]</scope>
    <source>
        <strain evidence="2 3">JN25</strain>
    </source>
</reference>
<dbReference type="EMBL" id="QWFX01000016">
    <property type="protein sequence ID" value="RIJ26581.1"/>
    <property type="molecule type" value="Genomic_DNA"/>
</dbReference>
<dbReference type="Pfam" id="PF14248">
    <property type="entry name" value="DUF4345"/>
    <property type="match status" value="1"/>
</dbReference>
<keyword evidence="1" id="KW-0812">Transmembrane</keyword>
<keyword evidence="3" id="KW-1185">Reference proteome</keyword>
<organism evidence="2 3">
    <name type="scientific">Henriciella mobilis</name>
    <dbReference type="NCBI Taxonomy" id="2305467"/>
    <lineage>
        <taxon>Bacteria</taxon>
        <taxon>Pseudomonadati</taxon>
        <taxon>Pseudomonadota</taxon>
        <taxon>Alphaproteobacteria</taxon>
        <taxon>Hyphomonadales</taxon>
        <taxon>Hyphomonadaceae</taxon>
        <taxon>Henriciella</taxon>
    </lineage>
</organism>
<protein>
    <submittedName>
        <fullName evidence="2">DUF4345 domain-containing protein</fullName>
    </submittedName>
</protein>
<feature type="transmembrane region" description="Helical" evidence="1">
    <location>
        <begin position="101"/>
        <end position="121"/>
    </location>
</feature>
<feature type="transmembrane region" description="Helical" evidence="1">
    <location>
        <begin position="74"/>
        <end position="95"/>
    </location>
</feature>
<dbReference type="RefSeq" id="WP_119377474.1">
    <property type="nucleotide sequence ID" value="NZ_QWFX01000016.1"/>
</dbReference>
<evidence type="ECO:0000313" key="2">
    <source>
        <dbReference type="EMBL" id="RIJ26581.1"/>
    </source>
</evidence>
<gene>
    <name evidence="2" type="ORF">D1223_16600</name>
</gene>
<comment type="caution">
    <text evidence="2">The sequence shown here is derived from an EMBL/GenBank/DDBJ whole genome shotgun (WGS) entry which is preliminary data.</text>
</comment>
<keyword evidence="1" id="KW-0472">Membrane</keyword>
<proteinExistence type="predicted"/>
<dbReference type="OrthoDB" id="7630279at2"/>
<evidence type="ECO:0000256" key="1">
    <source>
        <dbReference type="SAM" id="Phobius"/>
    </source>
</evidence>
<accession>A0A399R7X2</accession>
<dbReference type="AlphaFoldDB" id="A0A399R7X2"/>
<dbReference type="InterPro" id="IPR025597">
    <property type="entry name" value="DUF4345"/>
</dbReference>
<keyword evidence="1" id="KW-1133">Transmembrane helix</keyword>
<name>A0A399R7X2_9PROT</name>
<sequence length="129" mass="13874">MLIRLFLAFMALMFLAFGAWSLADPLGMTSQLDVTVSGPNAAFEMRGIFGGVSLGMAAMTAAGALRPAAFQRPALFVLLVYMGGYTLARMTSLIIGDSPTFSGWFFAGFEVLSFIVTIFALRASERRTP</sequence>
<evidence type="ECO:0000313" key="3">
    <source>
        <dbReference type="Proteomes" id="UP000266385"/>
    </source>
</evidence>
<feature type="transmembrane region" description="Helical" evidence="1">
    <location>
        <begin position="47"/>
        <end position="65"/>
    </location>
</feature>
<dbReference type="Proteomes" id="UP000266385">
    <property type="component" value="Unassembled WGS sequence"/>
</dbReference>